<dbReference type="SFLD" id="SFLDS00003">
    <property type="entry name" value="Haloacid_Dehalogenase"/>
    <property type="match status" value="1"/>
</dbReference>
<dbReference type="InterPro" id="IPR023214">
    <property type="entry name" value="HAD_sf"/>
</dbReference>
<reference evidence="4 5" key="1">
    <citation type="journal article" date="2015" name="Nature">
        <title>rRNA introns, odd ribosomes, and small enigmatic genomes across a large radiation of phyla.</title>
        <authorList>
            <person name="Brown C.T."/>
            <person name="Hug L.A."/>
            <person name="Thomas B.C."/>
            <person name="Sharon I."/>
            <person name="Castelle C.J."/>
            <person name="Singh A."/>
            <person name="Wilkins M.J."/>
            <person name="Williams K.H."/>
            <person name="Banfield J.F."/>
        </authorList>
    </citation>
    <scope>NUCLEOTIDE SEQUENCE [LARGE SCALE GENOMIC DNA]</scope>
</reference>
<dbReference type="InterPro" id="IPR051400">
    <property type="entry name" value="HAD-like_hydrolase"/>
</dbReference>
<sequence length="249" mass="28581">MIELDRDPIFDEVKEKLKKLNIEAVLFDLDDTLIYTSEIFIRFMEEYSRVVAEKIGVEEEEVMNALKEINDEEYKKMGVNPKRWGAVVDRLAEKFEHGGKVILEELNILLNIYAIEPRLRVGVRTMLEILKESGIRLGLVTHANVKWTEFKLNNLCLWDYFDQIVIVDENGHKKADDWKKGMDGLGVEPEKCLVVGDSLGGDVRPADELGARTAYLPSPWSVYRQGEVPTRTVVINEIFELLAALDRLE</sequence>
<dbReference type="Gene3D" id="3.40.50.1000">
    <property type="entry name" value="HAD superfamily/HAD-like"/>
    <property type="match status" value="2"/>
</dbReference>
<dbReference type="SFLD" id="SFLDG01129">
    <property type="entry name" value="C1.5:_HAD__Beta-PGM__Phosphata"/>
    <property type="match status" value="1"/>
</dbReference>
<dbReference type="Proteomes" id="UP000034172">
    <property type="component" value="Unassembled WGS sequence"/>
</dbReference>
<dbReference type="PANTHER" id="PTHR46470:SF2">
    <property type="entry name" value="GLYCERALDEHYDE 3-PHOSPHATE PHOSPHATASE"/>
    <property type="match status" value="1"/>
</dbReference>
<dbReference type="EMBL" id="LCIE01000021">
    <property type="protein sequence ID" value="KKT48677.1"/>
    <property type="molecule type" value="Genomic_DNA"/>
</dbReference>
<keyword evidence="2" id="KW-0378">Hydrolase</keyword>
<name>A0A0G1JXR3_9BACT</name>
<evidence type="ECO:0000256" key="1">
    <source>
        <dbReference type="ARBA" id="ARBA00022723"/>
    </source>
</evidence>
<comment type="caution">
    <text evidence="4">The sequence shown here is derived from an EMBL/GenBank/DDBJ whole genome shotgun (WGS) entry which is preliminary data.</text>
</comment>
<dbReference type="AlphaFoldDB" id="A0A0G1JXR3"/>
<evidence type="ECO:0000256" key="3">
    <source>
        <dbReference type="ARBA" id="ARBA00022842"/>
    </source>
</evidence>
<dbReference type="PANTHER" id="PTHR46470">
    <property type="entry name" value="N-ACYLNEURAMINATE-9-PHOSPHATASE"/>
    <property type="match status" value="1"/>
</dbReference>
<evidence type="ECO:0000313" key="5">
    <source>
        <dbReference type="Proteomes" id="UP000034172"/>
    </source>
</evidence>
<evidence type="ECO:0000256" key="2">
    <source>
        <dbReference type="ARBA" id="ARBA00022801"/>
    </source>
</evidence>
<dbReference type="Pfam" id="PF00702">
    <property type="entry name" value="Hydrolase"/>
    <property type="match status" value="1"/>
</dbReference>
<evidence type="ECO:0000313" key="4">
    <source>
        <dbReference type="EMBL" id="KKT48677.1"/>
    </source>
</evidence>
<keyword evidence="3" id="KW-0460">Magnesium</keyword>
<keyword evidence="1" id="KW-0479">Metal-binding</keyword>
<dbReference type="SUPFAM" id="SSF56784">
    <property type="entry name" value="HAD-like"/>
    <property type="match status" value="1"/>
</dbReference>
<dbReference type="GO" id="GO:0046872">
    <property type="term" value="F:metal ion binding"/>
    <property type="evidence" value="ECO:0007669"/>
    <property type="project" value="UniProtKB-KW"/>
</dbReference>
<dbReference type="STRING" id="1618392.UW41_C0021G0003"/>
<organism evidence="4 5">
    <name type="scientific">Candidatus Collierbacteria bacterium GW2011_GWC2_44_18</name>
    <dbReference type="NCBI Taxonomy" id="1618392"/>
    <lineage>
        <taxon>Bacteria</taxon>
        <taxon>Candidatus Collieribacteriota</taxon>
    </lineage>
</organism>
<proteinExistence type="predicted"/>
<dbReference type="GO" id="GO:0016791">
    <property type="term" value="F:phosphatase activity"/>
    <property type="evidence" value="ECO:0007669"/>
    <property type="project" value="TreeGrafter"/>
</dbReference>
<protein>
    <submittedName>
        <fullName evidence="4">Uncharacterized protein</fullName>
    </submittedName>
</protein>
<gene>
    <name evidence="4" type="ORF">UW41_C0021G0003</name>
</gene>
<accession>A0A0G1JXR3</accession>
<dbReference type="InterPro" id="IPR036412">
    <property type="entry name" value="HAD-like_sf"/>
</dbReference>